<protein>
    <submittedName>
        <fullName evidence="1">YolD-like family protein</fullName>
    </submittedName>
</protein>
<proteinExistence type="predicted"/>
<keyword evidence="2" id="KW-1185">Reference proteome</keyword>
<dbReference type="AlphaFoldDB" id="A0A7C8KSL5"/>
<dbReference type="Proteomes" id="UP000480246">
    <property type="component" value="Unassembled WGS sequence"/>
</dbReference>
<dbReference type="EMBL" id="WEID01000099">
    <property type="protein sequence ID" value="KAB8126886.1"/>
    <property type="molecule type" value="Genomic_DNA"/>
</dbReference>
<dbReference type="Pfam" id="PF08863">
    <property type="entry name" value="YolD"/>
    <property type="match status" value="1"/>
</dbReference>
<accession>A0A7C8KSL5</accession>
<dbReference type="RefSeq" id="WP_153406434.1">
    <property type="nucleotide sequence ID" value="NZ_ML762446.1"/>
</dbReference>
<dbReference type="PANTHER" id="PTHR40051:SF1">
    <property type="entry name" value="YOLD-LIKE FAMILY PROTEIN"/>
    <property type="match status" value="1"/>
</dbReference>
<evidence type="ECO:0000313" key="1">
    <source>
        <dbReference type="EMBL" id="KAB8126886.1"/>
    </source>
</evidence>
<comment type="caution">
    <text evidence="1">The sequence shown here is derived from an EMBL/GenBank/DDBJ whole genome shotgun (WGS) entry which is preliminary data.</text>
</comment>
<organism evidence="1 2">
    <name type="scientific">Gracilibacillus oryzae</name>
    <dbReference type="NCBI Taxonomy" id="1672701"/>
    <lineage>
        <taxon>Bacteria</taxon>
        <taxon>Bacillati</taxon>
        <taxon>Bacillota</taxon>
        <taxon>Bacilli</taxon>
        <taxon>Bacillales</taxon>
        <taxon>Bacillaceae</taxon>
        <taxon>Gracilibacillus</taxon>
    </lineage>
</organism>
<dbReference type="InterPro" id="IPR014962">
    <property type="entry name" value="YolD"/>
</dbReference>
<name>A0A7C8KSL5_9BACI</name>
<reference evidence="1 2" key="1">
    <citation type="submission" date="2019-10" db="EMBL/GenBank/DDBJ databases">
        <title>Gracilibacillus sp. nov. isolated from rice seeds.</title>
        <authorList>
            <person name="He S."/>
        </authorList>
    </citation>
    <scope>NUCLEOTIDE SEQUENCE [LARGE SCALE GENOMIC DNA]</scope>
    <source>
        <strain evidence="1 2">TD8</strain>
    </source>
</reference>
<sequence>MMNDRGSIKWASLMLPEHVEALDDLFHKENEEKPFLSADQLEDMQRNVEIAMQYNKHIDVLYYTKYHFNSVEGTILRITPDRLEIKNDDGADFIPVKDVISLTLLED</sequence>
<dbReference type="OrthoDB" id="1644322at2"/>
<gene>
    <name evidence="1" type="ORF">F9U64_18875</name>
</gene>
<dbReference type="PANTHER" id="PTHR40051">
    <property type="entry name" value="IG HYPOTHETICAL 15966"/>
    <property type="match status" value="1"/>
</dbReference>
<evidence type="ECO:0000313" key="2">
    <source>
        <dbReference type="Proteomes" id="UP000480246"/>
    </source>
</evidence>